<reference evidence="2 3" key="1">
    <citation type="submission" date="2018-10" db="EMBL/GenBank/DDBJ databases">
        <title>Draft genome sequence of the microsporidian Tubulinosema ratisbonensis.</title>
        <authorList>
            <person name="Polonais V."/>
            <person name="Peyretaillade E."/>
            <person name="Niehus S."/>
            <person name="Wawrzyniak I."/>
            <person name="Franchet A."/>
            <person name="Gaspin C."/>
            <person name="Reichstadt M."/>
            <person name="Belser C."/>
            <person name="Labadie K."/>
            <person name="Delbac F."/>
            <person name="Ferrandon D."/>
        </authorList>
    </citation>
    <scope>NUCLEOTIDE SEQUENCE [LARGE SCALE GENOMIC DNA]</scope>
    <source>
        <strain evidence="2 3">Franzen</strain>
    </source>
</reference>
<gene>
    <name evidence="2" type="ORF">TUBRATIS_001200</name>
</gene>
<keyword evidence="1" id="KW-0732">Signal</keyword>
<organism evidence="2 3">
    <name type="scientific">Tubulinosema ratisbonensis</name>
    <dbReference type="NCBI Taxonomy" id="291195"/>
    <lineage>
        <taxon>Eukaryota</taxon>
        <taxon>Fungi</taxon>
        <taxon>Fungi incertae sedis</taxon>
        <taxon>Microsporidia</taxon>
        <taxon>Tubulinosematoidea</taxon>
        <taxon>Tubulinosematidae</taxon>
        <taxon>Tubulinosema</taxon>
    </lineage>
</organism>
<accession>A0A437AQ81</accession>
<feature type="signal peptide" evidence="1">
    <location>
        <begin position="1"/>
        <end position="15"/>
    </location>
</feature>
<name>A0A437AQ81_9MICR</name>
<evidence type="ECO:0000313" key="3">
    <source>
        <dbReference type="Proteomes" id="UP000282876"/>
    </source>
</evidence>
<feature type="chain" id="PRO_5019577274" evidence="1">
    <location>
        <begin position="16"/>
        <end position="149"/>
    </location>
</feature>
<dbReference type="VEuPathDB" id="MicrosporidiaDB:TUBRATIS_001200"/>
<comment type="caution">
    <text evidence="2">The sequence shown here is derived from an EMBL/GenBank/DDBJ whole genome shotgun (WGS) entry which is preliminary data.</text>
</comment>
<protein>
    <submittedName>
        <fullName evidence="2">Uncharacterized protein</fullName>
    </submittedName>
</protein>
<dbReference type="Proteomes" id="UP000282876">
    <property type="component" value="Unassembled WGS sequence"/>
</dbReference>
<keyword evidence="3" id="KW-1185">Reference proteome</keyword>
<sequence length="149" mass="17382">MLVFFICFLIHKTKSAQSTSDITQNLQSAYIRKRFNSFCTGLKNVTKRKLIRSLETDALEIKTRDLRSTLSALLDECVSAALAYQKQNPKHKDIFFKTFNEQVIQITRNVADAVCYYEQRYQNNFVMLAQMYENGILILQKVLQILEQN</sequence>
<dbReference type="EMBL" id="RCSS01000039">
    <property type="protein sequence ID" value="RVD93350.1"/>
    <property type="molecule type" value="Genomic_DNA"/>
</dbReference>
<evidence type="ECO:0000313" key="2">
    <source>
        <dbReference type="EMBL" id="RVD93350.1"/>
    </source>
</evidence>
<dbReference type="AlphaFoldDB" id="A0A437AQ81"/>
<proteinExistence type="predicted"/>
<evidence type="ECO:0000256" key="1">
    <source>
        <dbReference type="SAM" id="SignalP"/>
    </source>
</evidence>